<evidence type="ECO:0008006" key="3">
    <source>
        <dbReference type="Google" id="ProtNLM"/>
    </source>
</evidence>
<evidence type="ECO:0000313" key="1">
    <source>
        <dbReference type="EMBL" id="SPZ87889.1"/>
    </source>
</evidence>
<proteinExistence type="predicted"/>
<organism evidence="1 2">
    <name type="scientific">Sphingobacterium multivorum</name>
    <dbReference type="NCBI Taxonomy" id="28454"/>
    <lineage>
        <taxon>Bacteria</taxon>
        <taxon>Pseudomonadati</taxon>
        <taxon>Bacteroidota</taxon>
        <taxon>Sphingobacteriia</taxon>
        <taxon>Sphingobacteriales</taxon>
        <taxon>Sphingobacteriaceae</taxon>
        <taxon>Sphingobacterium</taxon>
    </lineage>
</organism>
<dbReference type="Proteomes" id="UP000251241">
    <property type="component" value="Unassembled WGS sequence"/>
</dbReference>
<dbReference type="PROSITE" id="PS51257">
    <property type="entry name" value="PROKAR_LIPOPROTEIN"/>
    <property type="match status" value="1"/>
</dbReference>
<reference evidence="1 2" key="1">
    <citation type="submission" date="2018-06" db="EMBL/GenBank/DDBJ databases">
        <authorList>
            <consortium name="Pathogen Informatics"/>
            <person name="Doyle S."/>
        </authorList>
    </citation>
    <scope>NUCLEOTIDE SEQUENCE [LARGE SCALE GENOMIC DNA]</scope>
    <source>
        <strain evidence="1 2">NCTC11343</strain>
    </source>
</reference>
<sequence>MLRKTQLFLFFVPLSLLFLVSCTKTKHETGFYFWKTVFQVDTAESRSLKEIDAKSIYVRIMDIDFDPSGVQAIPISPITFTQPIPKEQQLIPVVFVNQRVFAEMDSLQIRGLANKIVPFVTAKIQQAGKEKFTELQLDCDWTKTSRDKFFYLLSYLQQLPALKDVIVSATLRLHQVKNTVTSGIPPVKKAMLMCYNMGNLRQFGNQNSILNQQDLKTYLSGTLRNYPMEMDIALPLFKWFVVFRNNNYIGISKHINEEDIKDSALFTHNPNTNLYILTKDLPKANLKKGDVIRFESINQGELLQTAKFLKGELKGKEHRIIFYHLDQATLANHGNAELQKLLLLSSTTLAFFFGEIATNIACGPEVDPYDNQTTYYLPNLEDNGFSAFQFIPYQFLYTEEAPAKESLINAETWVKHLGSQVKVKDVEQLMYNSNAATANLASNQQKSAWTSLPDSIKGNTFLSTLIDGKHEAERAYFMFTKKQEPITNIQHNYWDPDTRNFKEITQLAELAEQQISKYPKNSFLYIRYAYQAARLYLFGKEYAKSMTIYEKYLQSAKGDEAILNWALSNYAGAVRKNGDPARAAYLFSKLFTASPERRILAYANFHYITASDAEIFQYAKNDADRFNINAIIGFGTSDYALKYLIDCYQLDPANTVNAVLLGREVNKIETEMNESFYLSSDNYNYYSKNDDKGKVKLHLDSLRNFALKLYRDKKYVQPQLGLITAAYLSWMNKENALAKEYLAGIKETDLSPKLIDQLQITRLLTQLTDWQSSKQLDEVQLTKTLSWLEEKAKLDGKEDIRKQNWGYSAFEYSNYSLICRNILQNLVVKHYLNTQDTAMASLAAVKADAFYNYGFVKDSLEDNMQWTTMHFWENSLTPKTLLKIRNLLSDNSQQNTLSKFLLKDIKHFNRDYLTELLGTTYLRELDFQKAAKTLAALPKDHKINEIKNWYSTDEDDIKPNPFIVTINDYPKKYGKENTTKLKYAERMARLENAIKTEKDNQKKAEYYFQMATGIYQTSTYGNAWSIVSYDWSSTDNHAPSTLHWQRNYLQTKSAKEWYSKARALSSNKEFKAKCTFMLAKSEQKDFVYTNESRWQYYDSPLKNPFYRFSMQNRYFKELSTQYKDTPFFTIASKECTYLRDFLNLTQAIQ</sequence>
<protein>
    <recommendedName>
        <fullName evidence="3">Tetratricopeptide repeat protein</fullName>
    </recommendedName>
</protein>
<name>A0A2X2L1H4_SPHMU</name>
<accession>A0A2X2L1H4</accession>
<dbReference type="AlphaFoldDB" id="A0A2X2L1H4"/>
<dbReference type="EMBL" id="UAUU01000009">
    <property type="protein sequence ID" value="SPZ87889.1"/>
    <property type="molecule type" value="Genomic_DNA"/>
</dbReference>
<gene>
    <name evidence="1" type="ORF">NCTC11343_03172</name>
</gene>
<evidence type="ECO:0000313" key="2">
    <source>
        <dbReference type="Proteomes" id="UP000251241"/>
    </source>
</evidence>
<dbReference type="RefSeq" id="WP_174890605.1">
    <property type="nucleotide sequence ID" value="NZ_UAUU01000009.1"/>
</dbReference>